<organism evidence="21 22">
    <name type="scientific">Mucilaginibacter phyllosphaerae</name>
    <dbReference type="NCBI Taxonomy" id="1812349"/>
    <lineage>
        <taxon>Bacteria</taxon>
        <taxon>Pseudomonadati</taxon>
        <taxon>Bacteroidota</taxon>
        <taxon>Sphingobacteriia</taxon>
        <taxon>Sphingobacteriales</taxon>
        <taxon>Sphingobacteriaceae</taxon>
        <taxon>Mucilaginibacter</taxon>
    </lineage>
</organism>
<dbReference type="Pfam" id="PF01148">
    <property type="entry name" value="CTP_transf_1"/>
    <property type="match status" value="1"/>
</dbReference>
<evidence type="ECO:0000256" key="8">
    <source>
        <dbReference type="ARBA" id="ARBA00022475"/>
    </source>
</evidence>
<evidence type="ECO:0000256" key="15">
    <source>
        <dbReference type="ARBA" id="ARBA00023136"/>
    </source>
</evidence>
<feature type="transmembrane region" description="Helical" evidence="19">
    <location>
        <begin position="138"/>
        <end position="158"/>
    </location>
</feature>
<evidence type="ECO:0000256" key="16">
    <source>
        <dbReference type="ARBA" id="ARBA00023209"/>
    </source>
</evidence>
<reference evidence="20 23" key="3">
    <citation type="submission" date="2020-08" db="EMBL/GenBank/DDBJ databases">
        <title>Genomic Encyclopedia of Type Strains, Phase IV (KMG-IV): sequencing the most valuable type-strain genomes for metagenomic binning, comparative biology and taxonomic classification.</title>
        <authorList>
            <person name="Goeker M."/>
        </authorList>
    </citation>
    <scope>NUCLEOTIDE SEQUENCE [LARGE SCALE GENOMIC DNA]</scope>
    <source>
        <strain evidence="20 23">DSM 100995</strain>
    </source>
</reference>
<comment type="catalytic activity">
    <reaction evidence="1 18">
        <text>a 1,2-diacyl-sn-glycero-3-phosphate + CTP + H(+) = a CDP-1,2-diacyl-sn-glycerol + diphosphate</text>
        <dbReference type="Rhea" id="RHEA:16229"/>
        <dbReference type="ChEBI" id="CHEBI:15378"/>
        <dbReference type="ChEBI" id="CHEBI:33019"/>
        <dbReference type="ChEBI" id="CHEBI:37563"/>
        <dbReference type="ChEBI" id="CHEBI:58332"/>
        <dbReference type="ChEBI" id="CHEBI:58608"/>
        <dbReference type="EC" id="2.7.7.41"/>
    </reaction>
</comment>
<dbReference type="GO" id="GO:0004605">
    <property type="term" value="F:phosphatidate cytidylyltransferase activity"/>
    <property type="evidence" value="ECO:0007669"/>
    <property type="project" value="UniProtKB-EC"/>
</dbReference>
<name>A0A4Y8AE99_9SPHI</name>
<feature type="transmembrane region" description="Helical" evidence="19">
    <location>
        <begin position="250"/>
        <end position="268"/>
    </location>
</feature>
<reference evidence="21" key="2">
    <citation type="submission" date="2019-03" db="EMBL/GenBank/DDBJ databases">
        <authorList>
            <person name="Yan Y.-Q."/>
            <person name="Du Z.-J."/>
        </authorList>
    </citation>
    <scope>NUCLEOTIDE SEQUENCE</scope>
    <source>
        <strain evidence="21">PP-F2FG21</strain>
    </source>
</reference>
<keyword evidence="15 19" id="KW-0472">Membrane</keyword>
<evidence type="ECO:0000256" key="2">
    <source>
        <dbReference type="ARBA" id="ARBA00004651"/>
    </source>
</evidence>
<feature type="transmembrane region" description="Helical" evidence="19">
    <location>
        <begin position="57"/>
        <end position="73"/>
    </location>
</feature>
<dbReference type="GO" id="GO:0005886">
    <property type="term" value="C:plasma membrane"/>
    <property type="evidence" value="ECO:0007669"/>
    <property type="project" value="UniProtKB-SubCell"/>
</dbReference>
<keyword evidence="8" id="KW-1003">Cell membrane</keyword>
<evidence type="ECO:0000256" key="12">
    <source>
        <dbReference type="ARBA" id="ARBA00022695"/>
    </source>
</evidence>
<evidence type="ECO:0000256" key="17">
    <source>
        <dbReference type="ARBA" id="ARBA00023264"/>
    </source>
</evidence>
<feature type="transmembrane region" description="Helical" evidence="19">
    <location>
        <begin position="111"/>
        <end position="132"/>
    </location>
</feature>
<evidence type="ECO:0000256" key="9">
    <source>
        <dbReference type="ARBA" id="ARBA00022516"/>
    </source>
</evidence>
<sequence length="270" mass="30279">MKTRAITGFFFIIVMVGSVLLGHNAFGAFYLILSLLCLHEFYGLNIKSGLQPNRASGFVNAIFIYSIFAVMVYHDRPIYHSLLFLLTLTFSAIFIQELFKITVAPLTNIAYTILGLIFVTVPFTFFHALAFINGPFNFHYPLAFLLMLWANDTGAYLVGMNFGRTKLFERHSPKKTWEGFIGGVVISGGVGYLISLYFPELDWKHWVSVGILISFFGTLGDLIESMFKRSINVKDSGGILPGHGGLLDRFDGFLLAAPIVYTYLYFVVNV</sequence>
<comment type="similarity">
    <text evidence="5 18">Belongs to the CDS family.</text>
</comment>
<evidence type="ECO:0000256" key="1">
    <source>
        <dbReference type="ARBA" id="ARBA00001698"/>
    </source>
</evidence>
<dbReference type="PANTHER" id="PTHR46382">
    <property type="entry name" value="PHOSPHATIDATE CYTIDYLYLTRANSFERASE"/>
    <property type="match status" value="1"/>
</dbReference>
<evidence type="ECO:0000313" key="21">
    <source>
        <dbReference type="EMBL" id="TEW66475.1"/>
    </source>
</evidence>
<evidence type="ECO:0000256" key="3">
    <source>
        <dbReference type="ARBA" id="ARBA00005119"/>
    </source>
</evidence>
<proteinExistence type="inferred from homology"/>
<dbReference type="RefSeq" id="WP_134336086.1">
    <property type="nucleotide sequence ID" value="NZ_BMCZ01000003.1"/>
</dbReference>
<evidence type="ECO:0000313" key="20">
    <source>
        <dbReference type="EMBL" id="MBB3970083.1"/>
    </source>
</evidence>
<dbReference type="AlphaFoldDB" id="A0A4Y8AE99"/>
<gene>
    <name evidence="21" type="ORF">E2R65_08585</name>
    <name evidence="20" type="ORF">GGR35_002699</name>
</gene>
<evidence type="ECO:0000256" key="19">
    <source>
        <dbReference type="SAM" id="Phobius"/>
    </source>
</evidence>
<dbReference type="Proteomes" id="UP000583101">
    <property type="component" value="Unassembled WGS sequence"/>
</dbReference>
<evidence type="ECO:0000313" key="23">
    <source>
        <dbReference type="Proteomes" id="UP000583101"/>
    </source>
</evidence>
<comment type="caution">
    <text evidence="21">The sequence shown here is derived from an EMBL/GenBank/DDBJ whole genome shotgun (WGS) entry which is preliminary data.</text>
</comment>
<evidence type="ECO:0000256" key="5">
    <source>
        <dbReference type="ARBA" id="ARBA00010185"/>
    </source>
</evidence>
<keyword evidence="23" id="KW-1185">Reference proteome</keyword>
<keyword evidence="13 19" id="KW-1133">Transmembrane helix</keyword>
<feature type="transmembrane region" description="Helical" evidence="19">
    <location>
        <begin position="179"/>
        <end position="199"/>
    </location>
</feature>
<evidence type="ECO:0000256" key="7">
    <source>
        <dbReference type="ARBA" id="ARBA00019373"/>
    </source>
</evidence>
<dbReference type="GO" id="GO:0016024">
    <property type="term" value="P:CDP-diacylglycerol biosynthetic process"/>
    <property type="evidence" value="ECO:0007669"/>
    <property type="project" value="UniProtKB-UniPathway"/>
</dbReference>
<dbReference type="PROSITE" id="PS01315">
    <property type="entry name" value="CDS"/>
    <property type="match status" value="1"/>
</dbReference>
<comment type="pathway">
    <text evidence="3 18">Phospholipid metabolism; CDP-diacylglycerol biosynthesis; CDP-diacylglycerol from sn-glycerol 3-phosphate: step 3/3.</text>
</comment>
<dbReference type="EMBL" id="JACIEG010000005">
    <property type="protein sequence ID" value="MBB3970083.1"/>
    <property type="molecule type" value="Genomic_DNA"/>
</dbReference>
<evidence type="ECO:0000256" key="11">
    <source>
        <dbReference type="ARBA" id="ARBA00022692"/>
    </source>
</evidence>
<keyword evidence="16" id="KW-0594">Phospholipid biosynthesis</keyword>
<evidence type="ECO:0000256" key="6">
    <source>
        <dbReference type="ARBA" id="ARBA00012487"/>
    </source>
</evidence>
<feature type="transmembrane region" description="Helical" evidence="19">
    <location>
        <begin position="205"/>
        <end position="223"/>
    </location>
</feature>
<feature type="transmembrane region" description="Helical" evidence="19">
    <location>
        <begin position="79"/>
        <end position="99"/>
    </location>
</feature>
<dbReference type="PANTHER" id="PTHR46382:SF1">
    <property type="entry name" value="PHOSPHATIDATE CYTIDYLYLTRANSFERASE"/>
    <property type="match status" value="1"/>
</dbReference>
<reference evidence="21 22" key="1">
    <citation type="journal article" date="2016" name="Int. J. Syst. Evol. Microbiol.">
        <title>Proposal of Mucilaginibacter phyllosphaerae sp. nov. isolated from the phyllosphere of Galium album.</title>
        <authorList>
            <person name="Aydogan E.L."/>
            <person name="Busse H.J."/>
            <person name="Moser G."/>
            <person name="Muller C."/>
            <person name="Kampfer P."/>
            <person name="Glaeser S.P."/>
        </authorList>
    </citation>
    <scope>NUCLEOTIDE SEQUENCE [LARGE SCALE GENOMIC DNA]</scope>
    <source>
        <strain evidence="21 22">PP-F2FG21</strain>
    </source>
</reference>
<dbReference type="InterPro" id="IPR000374">
    <property type="entry name" value="PC_trans"/>
</dbReference>
<dbReference type="Proteomes" id="UP000297248">
    <property type="component" value="Unassembled WGS sequence"/>
</dbReference>
<keyword evidence="14" id="KW-0443">Lipid metabolism</keyword>
<evidence type="ECO:0000256" key="14">
    <source>
        <dbReference type="ARBA" id="ARBA00023098"/>
    </source>
</evidence>
<keyword evidence="10 18" id="KW-0808">Transferase</keyword>
<comment type="subcellular location">
    <subcellularLocation>
        <location evidence="2">Cell membrane</location>
        <topology evidence="2">Multi-pass membrane protein</topology>
    </subcellularLocation>
</comment>
<protein>
    <recommendedName>
        <fullName evidence="7 18">Phosphatidate cytidylyltransferase</fullName>
        <ecNumber evidence="6 18">2.7.7.41</ecNumber>
    </recommendedName>
</protein>
<evidence type="ECO:0000256" key="18">
    <source>
        <dbReference type="RuleBase" id="RU003938"/>
    </source>
</evidence>
<dbReference type="EC" id="2.7.7.41" evidence="6 18"/>
<comment type="pathway">
    <text evidence="4">Lipid metabolism.</text>
</comment>
<accession>A0A4Y8AE99</accession>
<dbReference type="OrthoDB" id="9799199at2"/>
<keyword evidence="12 18" id="KW-0548">Nucleotidyltransferase</keyword>
<evidence type="ECO:0000256" key="4">
    <source>
        <dbReference type="ARBA" id="ARBA00005189"/>
    </source>
</evidence>
<keyword evidence="9" id="KW-0444">Lipid biosynthesis</keyword>
<evidence type="ECO:0000256" key="10">
    <source>
        <dbReference type="ARBA" id="ARBA00022679"/>
    </source>
</evidence>
<evidence type="ECO:0000313" key="22">
    <source>
        <dbReference type="Proteomes" id="UP000297248"/>
    </source>
</evidence>
<dbReference type="UniPathway" id="UPA00557">
    <property type="reaction ID" value="UER00614"/>
</dbReference>
<keyword evidence="17" id="KW-1208">Phospholipid metabolism</keyword>
<keyword evidence="11 18" id="KW-0812">Transmembrane</keyword>
<dbReference type="EMBL" id="SNQG01000003">
    <property type="protein sequence ID" value="TEW66475.1"/>
    <property type="molecule type" value="Genomic_DNA"/>
</dbReference>
<evidence type="ECO:0000256" key="13">
    <source>
        <dbReference type="ARBA" id="ARBA00022989"/>
    </source>
</evidence>